<keyword evidence="3" id="KW-1185">Reference proteome</keyword>
<dbReference type="Proteomes" id="UP001244623">
    <property type="component" value="Unassembled WGS sequence"/>
</dbReference>
<sequence>MMKIAEIDYIHLYVENIEQAEKWYNEILGFERDPSLYFWFEQGGPLVIRNNRASLSLFLRKSQPPGHTVAFGVAALSFNELMPVLRKNKIPFSVSDHDVSMSVYFSDLSNNKIEVTSYDYLPAKQILESFA</sequence>
<protein>
    <submittedName>
        <fullName evidence="2">Catechol 2,3-dioxygenase-like lactoylglutathione lyase family enzyme</fullName>
    </submittedName>
</protein>
<reference evidence="2 3" key="1">
    <citation type="submission" date="2023-07" db="EMBL/GenBank/DDBJ databases">
        <title>Sorghum-associated microbial communities from plants grown in Nebraska, USA.</title>
        <authorList>
            <person name="Schachtman D."/>
        </authorList>
    </citation>
    <scope>NUCLEOTIDE SEQUENCE [LARGE SCALE GENOMIC DNA]</scope>
    <source>
        <strain evidence="2 3">CC49</strain>
    </source>
</reference>
<accession>A0ABT9T800</accession>
<evidence type="ECO:0000259" key="1">
    <source>
        <dbReference type="PROSITE" id="PS51819"/>
    </source>
</evidence>
<gene>
    <name evidence="2" type="ORF">J2X94_001744</name>
</gene>
<name>A0ABT9T800_9GAMM</name>
<dbReference type="PROSITE" id="PS51819">
    <property type="entry name" value="VOC"/>
    <property type="match status" value="1"/>
</dbReference>
<feature type="domain" description="VOC" evidence="1">
    <location>
        <begin position="6"/>
        <end position="118"/>
    </location>
</feature>
<dbReference type="Gene3D" id="3.10.180.10">
    <property type="entry name" value="2,3-Dihydroxybiphenyl 1,2-Dioxygenase, domain 1"/>
    <property type="match status" value="1"/>
</dbReference>
<comment type="caution">
    <text evidence="2">The sequence shown here is derived from an EMBL/GenBank/DDBJ whole genome shotgun (WGS) entry which is preliminary data.</text>
</comment>
<organism evidence="2 3">
    <name type="scientific">[Curtobacterium] plantarum</name>
    <dbReference type="NCBI Taxonomy" id="221276"/>
    <lineage>
        <taxon>Bacteria</taxon>
        <taxon>Pseudomonadati</taxon>
        <taxon>Pseudomonadota</taxon>
        <taxon>Gammaproteobacteria</taxon>
        <taxon>Enterobacterales</taxon>
        <taxon>Erwiniaceae</taxon>
        <taxon>Pantoea</taxon>
    </lineage>
</organism>
<dbReference type="InterPro" id="IPR029068">
    <property type="entry name" value="Glyas_Bleomycin-R_OHBP_Dase"/>
</dbReference>
<dbReference type="SUPFAM" id="SSF54593">
    <property type="entry name" value="Glyoxalase/Bleomycin resistance protein/Dihydroxybiphenyl dioxygenase"/>
    <property type="match status" value="1"/>
</dbReference>
<dbReference type="InterPro" id="IPR004360">
    <property type="entry name" value="Glyas_Fos-R_dOase_dom"/>
</dbReference>
<proteinExistence type="predicted"/>
<evidence type="ECO:0000313" key="2">
    <source>
        <dbReference type="EMBL" id="MDQ0019590.1"/>
    </source>
</evidence>
<dbReference type="InterPro" id="IPR037523">
    <property type="entry name" value="VOC_core"/>
</dbReference>
<evidence type="ECO:0000313" key="3">
    <source>
        <dbReference type="Proteomes" id="UP001244623"/>
    </source>
</evidence>
<dbReference type="Pfam" id="PF00903">
    <property type="entry name" value="Glyoxalase"/>
    <property type="match status" value="1"/>
</dbReference>
<dbReference type="EMBL" id="JAUSSJ010000002">
    <property type="protein sequence ID" value="MDQ0019590.1"/>
    <property type="molecule type" value="Genomic_DNA"/>
</dbReference>